<dbReference type="Proteomes" id="UP000469011">
    <property type="component" value="Unassembled WGS sequence"/>
</dbReference>
<feature type="transmembrane region" description="Helical" evidence="9">
    <location>
        <begin position="131"/>
        <end position="154"/>
    </location>
</feature>
<evidence type="ECO:0000256" key="9">
    <source>
        <dbReference type="RuleBase" id="RU369079"/>
    </source>
</evidence>
<evidence type="ECO:0000313" key="11">
    <source>
        <dbReference type="EMBL" id="NDW05995.1"/>
    </source>
</evidence>
<feature type="transmembrane region" description="Helical" evidence="9">
    <location>
        <begin position="7"/>
        <end position="30"/>
    </location>
</feature>
<organism evidence="11 12">
    <name type="scientific">Jiella pacifica</name>
    <dbReference type="NCBI Taxonomy" id="2696469"/>
    <lineage>
        <taxon>Bacteria</taxon>
        <taxon>Pseudomonadati</taxon>
        <taxon>Pseudomonadota</taxon>
        <taxon>Alphaproteobacteria</taxon>
        <taxon>Hyphomicrobiales</taxon>
        <taxon>Aurantimonadaceae</taxon>
        <taxon>Jiella</taxon>
    </lineage>
</organism>
<comment type="subcellular location">
    <subcellularLocation>
        <location evidence="1 9">Cell inner membrane</location>
        <topology evidence="1 9">Multi-pass membrane protein</topology>
    </subcellularLocation>
</comment>
<dbReference type="GO" id="GO:0022857">
    <property type="term" value="F:transmembrane transporter activity"/>
    <property type="evidence" value="ECO:0007669"/>
    <property type="project" value="UniProtKB-UniRule"/>
</dbReference>
<dbReference type="GO" id="GO:0015740">
    <property type="term" value="P:C4-dicarboxylate transport"/>
    <property type="evidence" value="ECO:0007669"/>
    <property type="project" value="TreeGrafter"/>
</dbReference>
<keyword evidence="4 9" id="KW-0997">Cell inner membrane</keyword>
<keyword evidence="12" id="KW-1185">Reference proteome</keyword>
<evidence type="ECO:0000256" key="5">
    <source>
        <dbReference type="ARBA" id="ARBA00022692"/>
    </source>
</evidence>
<evidence type="ECO:0000256" key="8">
    <source>
        <dbReference type="ARBA" id="ARBA00038436"/>
    </source>
</evidence>
<comment type="subunit">
    <text evidence="9">The complex comprises the extracytoplasmic solute receptor protein and the two transmembrane proteins.</text>
</comment>
<dbReference type="Pfam" id="PF04290">
    <property type="entry name" value="DctQ"/>
    <property type="match status" value="1"/>
</dbReference>
<evidence type="ECO:0000313" key="12">
    <source>
        <dbReference type="Proteomes" id="UP000469011"/>
    </source>
</evidence>
<dbReference type="InterPro" id="IPR007387">
    <property type="entry name" value="TRAP_DctQ"/>
</dbReference>
<feature type="domain" description="Tripartite ATP-independent periplasmic transporters DctQ component" evidence="10">
    <location>
        <begin position="26"/>
        <end position="157"/>
    </location>
</feature>
<keyword evidence="6 9" id="KW-1133">Transmembrane helix</keyword>
<accession>A0A6N9T701</accession>
<dbReference type="AlphaFoldDB" id="A0A6N9T701"/>
<evidence type="ECO:0000256" key="6">
    <source>
        <dbReference type="ARBA" id="ARBA00022989"/>
    </source>
</evidence>
<dbReference type="InterPro" id="IPR055348">
    <property type="entry name" value="DctQ"/>
</dbReference>
<protein>
    <recommendedName>
        <fullName evidence="9">TRAP transporter small permease protein</fullName>
    </recommendedName>
</protein>
<comment type="caution">
    <text evidence="11">The sequence shown here is derived from an EMBL/GenBank/DDBJ whole genome shotgun (WGS) entry which is preliminary data.</text>
</comment>
<keyword evidence="3" id="KW-1003">Cell membrane</keyword>
<name>A0A6N9T701_9HYPH</name>
<keyword evidence="7 9" id="KW-0472">Membrane</keyword>
<keyword evidence="5 9" id="KW-0812">Transmembrane</keyword>
<evidence type="ECO:0000256" key="7">
    <source>
        <dbReference type="ARBA" id="ARBA00023136"/>
    </source>
</evidence>
<evidence type="ECO:0000256" key="1">
    <source>
        <dbReference type="ARBA" id="ARBA00004429"/>
    </source>
</evidence>
<feature type="transmembrane region" description="Helical" evidence="9">
    <location>
        <begin position="50"/>
        <end position="68"/>
    </location>
</feature>
<dbReference type="PANTHER" id="PTHR35011">
    <property type="entry name" value="2,3-DIKETO-L-GULONATE TRAP TRANSPORTER SMALL PERMEASE PROTEIN YIAM"/>
    <property type="match status" value="1"/>
</dbReference>
<feature type="transmembrane region" description="Helical" evidence="9">
    <location>
        <begin position="89"/>
        <end position="111"/>
    </location>
</feature>
<comment type="function">
    <text evidence="9">Part of the tripartite ATP-independent periplasmic (TRAP) transport system.</text>
</comment>
<proteinExistence type="inferred from homology"/>
<evidence type="ECO:0000256" key="4">
    <source>
        <dbReference type="ARBA" id="ARBA00022519"/>
    </source>
</evidence>
<gene>
    <name evidence="11" type="ORF">GTK09_16360</name>
</gene>
<evidence type="ECO:0000259" key="10">
    <source>
        <dbReference type="Pfam" id="PF04290"/>
    </source>
</evidence>
<comment type="similarity">
    <text evidence="8 9">Belongs to the TRAP transporter small permease family.</text>
</comment>
<sequence length="172" mass="18999">MRRFQTIVFAISRLAAAVAALALVLMVGHILYEIVLRYFFATSTFVLDEFVGYGVAACTFMALGYSLEHGNLIRVNLLLARLDGVGRRVVEAGCAALTLGLTSIFIWFFWIRVARNVARGTTSSSIAAVPMWIPEGFVLLGLCVFWLQVLAYLLRQIFDTPPPVEPDTTGHI</sequence>
<dbReference type="GO" id="GO:0005886">
    <property type="term" value="C:plasma membrane"/>
    <property type="evidence" value="ECO:0007669"/>
    <property type="project" value="UniProtKB-SubCell"/>
</dbReference>
<reference evidence="11 12" key="1">
    <citation type="submission" date="2020-01" db="EMBL/GenBank/DDBJ databases">
        <title>Jiella pacifica sp. nov.</title>
        <authorList>
            <person name="Xue Z."/>
            <person name="Zhu S."/>
            <person name="Chen J."/>
            <person name="Yang J."/>
        </authorList>
    </citation>
    <scope>NUCLEOTIDE SEQUENCE [LARGE SCALE GENOMIC DNA]</scope>
    <source>
        <strain evidence="11 12">40Bstr34</strain>
    </source>
</reference>
<evidence type="ECO:0000256" key="2">
    <source>
        <dbReference type="ARBA" id="ARBA00022448"/>
    </source>
</evidence>
<dbReference type="EMBL" id="JAAAMG010000013">
    <property type="protein sequence ID" value="NDW05995.1"/>
    <property type="molecule type" value="Genomic_DNA"/>
</dbReference>
<dbReference type="RefSeq" id="WP_163464448.1">
    <property type="nucleotide sequence ID" value="NZ_JAAAMG010000013.1"/>
</dbReference>
<keyword evidence="2 9" id="KW-0813">Transport</keyword>
<dbReference type="PANTHER" id="PTHR35011:SF10">
    <property type="entry name" value="TRAP TRANSPORTER SMALL PERMEASE PROTEIN"/>
    <property type="match status" value="1"/>
</dbReference>
<evidence type="ECO:0000256" key="3">
    <source>
        <dbReference type="ARBA" id="ARBA00022475"/>
    </source>
</evidence>